<dbReference type="GO" id="GO:0003677">
    <property type="term" value="F:DNA binding"/>
    <property type="evidence" value="ECO:0007669"/>
    <property type="project" value="InterPro"/>
</dbReference>
<protein>
    <submittedName>
        <fullName evidence="3">Helix-turn-helix transcriptional regulator</fullName>
    </submittedName>
</protein>
<name>A0A7L6N3Q3_9MOLU</name>
<feature type="region of interest" description="Disordered" evidence="1">
    <location>
        <begin position="91"/>
        <end position="112"/>
    </location>
</feature>
<dbReference type="Gene3D" id="1.10.260.40">
    <property type="entry name" value="lambda repressor-like DNA-binding domains"/>
    <property type="match status" value="1"/>
</dbReference>
<dbReference type="EMBL" id="CP051151">
    <property type="protein sequence ID" value="QLY39848.1"/>
    <property type="molecule type" value="Genomic_DNA"/>
</dbReference>
<dbReference type="InterPro" id="IPR010982">
    <property type="entry name" value="Lambda_DNA-bd_dom_sf"/>
</dbReference>
<evidence type="ECO:0000313" key="3">
    <source>
        <dbReference type="EMBL" id="QLY39848.1"/>
    </source>
</evidence>
<dbReference type="SUPFAM" id="SSF47413">
    <property type="entry name" value="lambda repressor-like DNA-binding domains"/>
    <property type="match status" value="1"/>
</dbReference>
<accession>A0A7L6N3Q3</accession>
<feature type="domain" description="HTH cro/C1-type" evidence="2">
    <location>
        <begin position="20"/>
        <end position="72"/>
    </location>
</feature>
<dbReference type="RefSeq" id="WP_312032337.1">
    <property type="nucleotide sequence ID" value="NZ_CP051151.1"/>
</dbReference>
<feature type="compositionally biased region" description="Basic residues" evidence="1">
    <location>
        <begin position="91"/>
        <end position="102"/>
    </location>
</feature>
<dbReference type="KEGG" id="tbk:HF295_02825"/>
<reference evidence="3 4" key="1">
    <citation type="submission" date="2020-04" db="EMBL/GenBank/DDBJ databases">
        <authorList>
            <person name="Zheng R.K."/>
            <person name="Sun C.M."/>
        </authorList>
    </citation>
    <scope>NUCLEOTIDE SEQUENCE [LARGE SCALE GENOMIC DNA]</scope>
    <source>
        <strain evidence="4">zrk29</strain>
    </source>
</reference>
<dbReference type="Pfam" id="PF01381">
    <property type="entry name" value="HTH_3"/>
    <property type="match status" value="1"/>
</dbReference>
<evidence type="ECO:0000256" key="1">
    <source>
        <dbReference type="SAM" id="MobiDB-lite"/>
    </source>
</evidence>
<organism evidence="3 4">
    <name type="scientific">Hujiaoplasma nucleasis</name>
    <dbReference type="NCBI Taxonomy" id="2725268"/>
    <lineage>
        <taxon>Bacteria</taxon>
        <taxon>Bacillati</taxon>
        <taxon>Mycoplasmatota</taxon>
        <taxon>Mollicutes</taxon>
        <taxon>Candidatus Izemoplasmatales</taxon>
        <taxon>Hujiaoplasmataceae</taxon>
        <taxon>Hujiaoplasma</taxon>
    </lineage>
</organism>
<dbReference type="PROSITE" id="PS50943">
    <property type="entry name" value="HTH_CROC1"/>
    <property type="match status" value="1"/>
</dbReference>
<dbReference type="Proteomes" id="UP000512167">
    <property type="component" value="Chromosome"/>
</dbReference>
<dbReference type="AlphaFoldDB" id="A0A7L6N3Q3"/>
<evidence type="ECO:0000259" key="2">
    <source>
        <dbReference type="PROSITE" id="PS50943"/>
    </source>
</evidence>
<dbReference type="SMART" id="SM00530">
    <property type="entry name" value="HTH_XRE"/>
    <property type="match status" value="1"/>
</dbReference>
<proteinExistence type="predicted"/>
<keyword evidence="4" id="KW-1185">Reference proteome</keyword>
<sequence length="112" mass="12777">MKIQGFETNDIIIKEIGRRLKARRIALDITQKELAIESGVSQRTISGLENGENISLDNLLSILRVLRLLPEINLLFPEIKVNPFDVLKLGHGKKRASSKNTKKVSSWEWKKK</sequence>
<evidence type="ECO:0000313" key="4">
    <source>
        <dbReference type="Proteomes" id="UP000512167"/>
    </source>
</evidence>
<dbReference type="CDD" id="cd00093">
    <property type="entry name" value="HTH_XRE"/>
    <property type="match status" value="1"/>
</dbReference>
<gene>
    <name evidence="3" type="ORF">HF295_02825</name>
</gene>
<dbReference type="InterPro" id="IPR001387">
    <property type="entry name" value="Cro/C1-type_HTH"/>
</dbReference>